<dbReference type="Proteomes" id="UP001284601">
    <property type="component" value="Unassembled WGS sequence"/>
</dbReference>
<dbReference type="InterPro" id="IPR001343">
    <property type="entry name" value="Hemolysn_Ca-bd"/>
</dbReference>
<dbReference type="InterPro" id="IPR011049">
    <property type="entry name" value="Serralysin-like_metalloprot_C"/>
</dbReference>
<dbReference type="RefSeq" id="WP_318599685.1">
    <property type="nucleotide sequence ID" value="NZ_JAWSTH010000079.1"/>
</dbReference>
<organism evidence="2 3">
    <name type="scientific">Conexibacter stalactiti</name>
    <dbReference type="NCBI Taxonomy" id="1940611"/>
    <lineage>
        <taxon>Bacteria</taxon>
        <taxon>Bacillati</taxon>
        <taxon>Actinomycetota</taxon>
        <taxon>Thermoleophilia</taxon>
        <taxon>Solirubrobacterales</taxon>
        <taxon>Conexibacteraceae</taxon>
        <taxon>Conexibacter</taxon>
    </lineage>
</organism>
<evidence type="ECO:0000313" key="3">
    <source>
        <dbReference type="Proteomes" id="UP001284601"/>
    </source>
</evidence>
<dbReference type="SUPFAM" id="SSF51120">
    <property type="entry name" value="beta-Roll"/>
    <property type="match status" value="2"/>
</dbReference>
<gene>
    <name evidence="2" type="ORF">R7226_22935</name>
</gene>
<dbReference type="Pfam" id="PF00353">
    <property type="entry name" value="HemolysinCabind"/>
    <property type="match status" value="2"/>
</dbReference>
<feature type="chain" id="PRO_5046275153" evidence="1">
    <location>
        <begin position="18"/>
        <end position="486"/>
    </location>
</feature>
<feature type="signal peptide" evidence="1">
    <location>
        <begin position="1"/>
        <end position="17"/>
    </location>
</feature>
<dbReference type="Gene3D" id="2.150.10.10">
    <property type="entry name" value="Serralysin-like metalloprotease, C-terminal"/>
    <property type="match status" value="1"/>
</dbReference>
<keyword evidence="1" id="KW-0732">Signal</keyword>
<dbReference type="PROSITE" id="PS00330">
    <property type="entry name" value="HEMOLYSIN_CALCIUM"/>
    <property type="match status" value="1"/>
</dbReference>
<comment type="caution">
    <text evidence="2">The sequence shown here is derived from an EMBL/GenBank/DDBJ whole genome shotgun (WGS) entry which is preliminary data.</text>
</comment>
<proteinExistence type="predicted"/>
<dbReference type="InterPro" id="IPR018511">
    <property type="entry name" value="Hemolysin-typ_Ca-bd_CS"/>
</dbReference>
<evidence type="ECO:0000313" key="2">
    <source>
        <dbReference type="EMBL" id="MDW5597221.1"/>
    </source>
</evidence>
<keyword evidence="3" id="KW-1185">Reference proteome</keyword>
<evidence type="ECO:0000256" key="1">
    <source>
        <dbReference type="SAM" id="SignalP"/>
    </source>
</evidence>
<accession>A0ABU4HVC7</accession>
<reference evidence="3" key="1">
    <citation type="submission" date="2023-07" db="EMBL/GenBank/DDBJ databases">
        <title>Conexibacter stalactiti sp. nov., isolated from stalactites in a lava cave and emended description of the genus Conexibacter.</title>
        <authorList>
            <person name="Lee S.D."/>
        </authorList>
    </citation>
    <scope>NUCLEOTIDE SEQUENCE [LARGE SCALE GENOMIC DNA]</scope>
    <source>
        <strain evidence="3">KCTC 39840</strain>
    </source>
</reference>
<dbReference type="PRINTS" id="PR00313">
    <property type="entry name" value="CABNDNGRPT"/>
</dbReference>
<dbReference type="EMBL" id="JAWSTH010000079">
    <property type="protein sequence ID" value="MDW5597221.1"/>
    <property type="molecule type" value="Genomic_DNA"/>
</dbReference>
<sequence length="486" mass="50073">MSRTLAVAALAAASALAAPAAAGAAAVIYDPTANTYTYFDDSAGQNEANAVTVRQVGTKLVIADTVAQRSGTNRCVVVGGTLECAAGTASLSLRLAGGSDRLDYRAPQAAFVDAGPDSDYVTAGHREGSLPRGVVTLAGGDGFDWISWFDAPSATSVTADDNVLDGIANENLLVHGFEGFHGTAFADRLWGSARADVFLGGNGDDSLAGGDGGDLFVTVDGDGADDHHGGPGVDGINYAPRSATPGVNVSLDNVANDGAPFERDNVRGNVENVTGTPGPDKLFSFSAFSTLDGLGGDDRLEGGDGPDQLIGGAGRDTLLAGLGADTVAAADREPDTIDCEQGSDVVTRDQLETKVQRCESDLVGVLRLERRALSADAGEAVPVGLSWRHPLRWKLLKSVAVHVSENGARLGTVTIDLRSGRAAASGAVGLASRGIALKRDGKLISATLPLRFEESVQGRRLQLAVEAVERSGRRQVVERAATVEVR</sequence>
<protein>
    <submittedName>
        <fullName evidence="2">Calcium-binding protein</fullName>
    </submittedName>
</protein>
<name>A0ABU4HVC7_9ACTN</name>